<comment type="caution">
    <text evidence="2">The sequence shown here is derived from an EMBL/GenBank/DDBJ whole genome shotgun (WGS) entry which is preliminary data.</text>
</comment>
<dbReference type="Gene3D" id="3.80.10.10">
    <property type="entry name" value="Ribonuclease Inhibitor"/>
    <property type="match status" value="1"/>
</dbReference>
<dbReference type="InterPro" id="IPR053139">
    <property type="entry name" value="Surface_bspA-like"/>
</dbReference>
<gene>
    <name evidence="2" type="ORF">BSZ32_06325</name>
</gene>
<dbReference type="PANTHER" id="PTHR45661:SF3">
    <property type="entry name" value="IG-LIKE DOMAIN-CONTAINING PROTEIN"/>
    <property type="match status" value="1"/>
</dbReference>
<evidence type="ECO:0000313" key="2">
    <source>
        <dbReference type="EMBL" id="PQJ28153.1"/>
    </source>
</evidence>
<dbReference type="PANTHER" id="PTHR45661">
    <property type="entry name" value="SURFACE ANTIGEN"/>
    <property type="match status" value="1"/>
</dbReference>
<organism evidence="2 3">
    <name type="scientific">Rubritalea profundi</name>
    <dbReference type="NCBI Taxonomy" id="1658618"/>
    <lineage>
        <taxon>Bacteria</taxon>
        <taxon>Pseudomonadati</taxon>
        <taxon>Verrucomicrobiota</taxon>
        <taxon>Verrucomicrobiia</taxon>
        <taxon>Verrucomicrobiales</taxon>
        <taxon>Rubritaleaceae</taxon>
        <taxon>Rubritalea</taxon>
    </lineage>
</organism>
<evidence type="ECO:0000313" key="3">
    <source>
        <dbReference type="Proteomes" id="UP000239907"/>
    </source>
</evidence>
<keyword evidence="1" id="KW-0732">Signal</keyword>
<feature type="signal peptide" evidence="1">
    <location>
        <begin position="1"/>
        <end position="22"/>
    </location>
</feature>
<feature type="chain" id="PRO_5015734851" description="Leucine-rich repeat domain-containing protein" evidence="1">
    <location>
        <begin position="23"/>
        <end position="201"/>
    </location>
</feature>
<dbReference type="SUPFAM" id="SSF52058">
    <property type="entry name" value="L domain-like"/>
    <property type="match status" value="1"/>
</dbReference>
<dbReference type="EMBL" id="MQWA01000001">
    <property type="protein sequence ID" value="PQJ28153.1"/>
    <property type="molecule type" value="Genomic_DNA"/>
</dbReference>
<sequence>MKTHTLRIFLLLVALLPSVVHAEKPSEQPKTKEAPLKKAAPSLTELSANSGQLVCLIVMNLKKVTIPEGVTKIGAMTFNGCKNLTSITIPDSVKSFGFGAFQHSGLTSLILPSGIKSLPTATFAFCKNLTSLTVPKGVTRIGQYTFGMCPKLKEIIFLGNAPTFHADALKNSTPTIYRKSGAKGWGKTWAGRPVKLIGATK</sequence>
<dbReference type="Proteomes" id="UP000239907">
    <property type="component" value="Unassembled WGS sequence"/>
</dbReference>
<dbReference type="OrthoDB" id="192193at2"/>
<dbReference type="AlphaFoldDB" id="A0A2S7U1V2"/>
<protein>
    <recommendedName>
        <fullName evidence="4">Leucine-rich repeat domain-containing protein</fullName>
    </recommendedName>
</protein>
<evidence type="ECO:0000256" key="1">
    <source>
        <dbReference type="SAM" id="SignalP"/>
    </source>
</evidence>
<name>A0A2S7U1V2_9BACT</name>
<proteinExistence type="predicted"/>
<evidence type="ECO:0008006" key="4">
    <source>
        <dbReference type="Google" id="ProtNLM"/>
    </source>
</evidence>
<dbReference type="Pfam" id="PF13306">
    <property type="entry name" value="LRR_5"/>
    <property type="match status" value="1"/>
</dbReference>
<accession>A0A2S7U1V2</accession>
<reference evidence="2 3" key="1">
    <citation type="submission" date="2016-12" db="EMBL/GenBank/DDBJ databases">
        <title>Study of bacterial adaptation to deep sea.</title>
        <authorList>
            <person name="Song J."/>
            <person name="Yoshizawa S."/>
            <person name="Kogure K."/>
        </authorList>
    </citation>
    <scope>NUCLEOTIDE SEQUENCE [LARGE SCALE GENOMIC DNA]</scope>
    <source>
        <strain evidence="2 3">SAORIC-165</strain>
    </source>
</reference>
<dbReference type="InterPro" id="IPR032675">
    <property type="entry name" value="LRR_dom_sf"/>
</dbReference>
<dbReference type="InterPro" id="IPR026906">
    <property type="entry name" value="LRR_5"/>
</dbReference>
<keyword evidence="3" id="KW-1185">Reference proteome</keyword>